<keyword evidence="2" id="KW-1185">Reference proteome</keyword>
<evidence type="ECO:0000313" key="2">
    <source>
        <dbReference type="Proteomes" id="UP001214628"/>
    </source>
</evidence>
<organism evidence="1 2">
    <name type="scientific">Malassezia psittaci</name>
    <dbReference type="NCBI Taxonomy" id="1821823"/>
    <lineage>
        <taxon>Eukaryota</taxon>
        <taxon>Fungi</taxon>
        <taxon>Dikarya</taxon>
        <taxon>Basidiomycota</taxon>
        <taxon>Ustilaginomycotina</taxon>
        <taxon>Malasseziomycetes</taxon>
        <taxon>Malasseziales</taxon>
        <taxon>Malasseziaceae</taxon>
        <taxon>Malassezia</taxon>
    </lineage>
</organism>
<sequence>MPVSLWVLSEDVDCASVMKKIRDSDYVQELVSGEEDSAEESIVDLVQVVPQKKELPTNLDGIKAYVHRHDNPWSSRVVVIADERTAKNDGTLLVVETQSNDSLRVMPGSLLEVVRF</sequence>
<proteinExistence type="predicted"/>
<dbReference type="AlphaFoldDB" id="A0AAF0FCL9"/>
<dbReference type="EMBL" id="CP118377">
    <property type="protein sequence ID" value="WFD43811.1"/>
    <property type="molecule type" value="Genomic_DNA"/>
</dbReference>
<name>A0AAF0FCL9_9BASI</name>
<evidence type="ECO:0000313" key="1">
    <source>
        <dbReference type="EMBL" id="WFD43811.1"/>
    </source>
</evidence>
<reference evidence="1" key="1">
    <citation type="submission" date="2023-02" db="EMBL/GenBank/DDBJ databases">
        <title>Mating type loci evolution in Malassezia.</title>
        <authorList>
            <person name="Coelho M.A."/>
        </authorList>
    </citation>
    <scope>NUCLEOTIDE SEQUENCE</scope>
    <source>
        <strain evidence="1">CBS 14136</strain>
    </source>
</reference>
<protein>
    <submittedName>
        <fullName evidence="1">Uncharacterized protein</fullName>
    </submittedName>
</protein>
<dbReference type="Proteomes" id="UP001214628">
    <property type="component" value="Chromosome 3"/>
</dbReference>
<gene>
    <name evidence="1" type="ORF">MPSI1_002476</name>
</gene>
<accession>A0AAF0FCL9</accession>